<dbReference type="InterPro" id="IPR041613">
    <property type="entry name" value="Pept_S41_N"/>
</dbReference>
<comment type="caution">
    <text evidence="4">The sequence shown here is derived from an EMBL/GenBank/DDBJ whole genome shotgun (WGS) entry which is preliminary data.</text>
</comment>
<keyword evidence="1" id="KW-0732">Signal</keyword>
<dbReference type="GO" id="GO:0007165">
    <property type="term" value="P:signal transduction"/>
    <property type="evidence" value="ECO:0007669"/>
    <property type="project" value="TreeGrafter"/>
</dbReference>
<organism evidence="4 5">
    <name type="scientific">SAR92 clade bacterium</name>
    <dbReference type="NCBI Taxonomy" id="2315479"/>
    <lineage>
        <taxon>Bacteria</taxon>
        <taxon>Pseudomonadati</taxon>
        <taxon>Pseudomonadota</taxon>
        <taxon>Gammaproteobacteria</taxon>
        <taxon>Cellvibrionales</taxon>
        <taxon>Porticoccaceae</taxon>
        <taxon>SAR92 clade</taxon>
    </lineage>
</organism>
<dbReference type="PANTHER" id="PTHR32060:SF30">
    <property type="entry name" value="CARBOXY-TERMINAL PROCESSING PROTEASE CTPA"/>
    <property type="match status" value="1"/>
</dbReference>
<dbReference type="EMBL" id="SHBP01000002">
    <property type="protein sequence ID" value="RZO20988.1"/>
    <property type="molecule type" value="Genomic_DNA"/>
</dbReference>
<feature type="signal peptide" evidence="1">
    <location>
        <begin position="1"/>
        <end position="28"/>
    </location>
</feature>
<protein>
    <submittedName>
        <fullName evidence="4">Peptidase</fullName>
    </submittedName>
</protein>
<name>A0A520MID1_9GAMM</name>
<dbReference type="SUPFAM" id="SSF50156">
    <property type="entry name" value="PDZ domain-like"/>
    <property type="match status" value="1"/>
</dbReference>
<dbReference type="PROSITE" id="PS51257">
    <property type="entry name" value="PROKAR_LIPOPROTEIN"/>
    <property type="match status" value="1"/>
</dbReference>
<feature type="domain" description="Tail specific protease" evidence="2">
    <location>
        <begin position="262"/>
        <end position="416"/>
    </location>
</feature>
<evidence type="ECO:0000259" key="3">
    <source>
        <dbReference type="Pfam" id="PF18294"/>
    </source>
</evidence>
<dbReference type="Gene3D" id="2.30.42.10">
    <property type="match status" value="1"/>
</dbReference>
<dbReference type="InterPro" id="IPR036034">
    <property type="entry name" value="PDZ_sf"/>
</dbReference>
<dbReference type="GO" id="GO:0030288">
    <property type="term" value="C:outer membrane-bounded periplasmic space"/>
    <property type="evidence" value="ECO:0007669"/>
    <property type="project" value="TreeGrafter"/>
</dbReference>
<dbReference type="PANTHER" id="PTHR32060">
    <property type="entry name" value="TAIL-SPECIFIC PROTEASE"/>
    <property type="match status" value="1"/>
</dbReference>
<dbReference type="Pfam" id="PF18294">
    <property type="entry name" value="Pept_S41_N"/>
    <property type="match status" value="1"/>
</dbReference>
<dbReference type="InterPro" id="IPR005151">
    <property type="entry name" value="Tail-specific_protease"/>
</dbReference>
<dbReference type="Gene3D" id="3.30.750.170">
    <property type="match status" value="1"/>
</dbReference>
<evidence type="ECO:0000256" key="1">
    <source>
        <dbReference type="SAM" id="SignalP"/>
    </source>
</evidence>
<gene>
    <name evidence="4" type="ORF">EVB03_01795</name>
</gene>
<dbReference type="CDD" id="cd07561">
    <property type="entry name" value="Peptidase_S41_CPP_like"/>
    <property type="match status" value="1"/>
</dbReference>
<dbReference type="Proteomes" id="UP000315889">
    <property type="component" value="Unassembled WGS sequence"/>
</dbReference>
<evidence type="ECO:0000313" key="5">
    <source>
        <dbReference type="Proteomes" id="UP000315889"/>
    </source>
</evidence>
<dbReference type="GO" id="GO:0006508">
    <property type="term" value="P:proteolysis"/>
    <property type="evidence" value="ECO:0007669"/>
    <property type="project" value="InterPro"/>
</dbReference>
<feature type="chain" id="PRO_5021855152" evidence="1">
    <location>
        <begin position="29"/>
        <end position="535"/>
    </location>
</feature>
<dbReference type="Pfam" id="PF03572">
    <property type="entry name" value="Peptidase_S41"/>
    <property type="match status" value="1"/>
</dbReference>
<accession>A0A520MID1</accession>
<dbReference type="SUPFAM" id="SSF52096">
    <property type="entry name" value="ClpP/crotonase"/>
    <property type="match status" value="1"/>
</dbReference>
<dbReference type="Gene3D" id="3.90.226.10">
    <property type="entry name" value="2-enoyl-CoA Hydratase, Chain A, domain 1"/>
    <property type="match status" value="1"/>
</dbReference>
<evidence type="ECO:0000313" key="4">
    <source>
        <dbReference type="EMBL" id="RZO20988.1"/>
    </source>
</evidence>
<dbReference type="GO" id="GO:0004175">
    <property type="term" value="F:endopeptidase activity"/>
    <property type="evidence" value="ECO:0007669"/>
    <property type="project" value="TreeGrafter"/>
</dbReference>
<feature type="domain" description="Peptidase S41 N-terminal" evidence="3">
    <location>
        <begin position="85"/>
        <end position="123"/>
    </location>
</feature>
<sequence length="535" mass="56865">MLSSSRTTSSIVKFVCLSFLIAGLTACGGGGGGGAKTVPPAVIDPGSGWVAGEYEDWRLDSMRNVCANPRTTGGYSDTQGDVTDENFWIRSYSNDTYLWYSELPDIDPGTVSSTENYFDLMVTDGLSPSGNPKDQFHYSQDTEEYNNYYSGVSAGYGVRFFIIESSPPRKIVVGYNEPNTPASDNNLSRGAEIISIDGEKIEDSNNVDALNAGLFPVAVGESHTFVVKDLNATEERTFTMVSAETTSMPVKNVTTFDVAGSKVGYFTFNSHIKPAETQLINAISDLKAEGVDELVVDLRYNGGGYLAIAAELAYMVAGPISEGRVFDELTFNDKYTERDPINNNILEPSRFVSTAAGFNAPTDPTPAGSTLPYLGLSRVFVLSSGGTASASEAVINGLRGVDVDVILIGEATRGKPYGWYALDNCGTTYSTIQFKGSNAKGFGDYSDGFFPVTSADLSGAEVTGCIVPDDLSNLLGDSNEGRLSAALTYIETGACPVDASSALTSSDKGYAEGKLHPLSAVSGKLIQPELGKVIR</sequence>
<dbReference type="AlphaFoldDB" id="A0A520MID1"/>
<evidence type="ECO:0000259" key="2">
    <source>
        <dbReference type="Pfam" id="PF03572"/>
    </source>
</evidence>
<reference evidence="4 5" key="1">
    <citation type="submission" date="2019-02" db="EMBL/GenBank/DDBJ databases">
        <title>Prokaryotic population dynamics and viral predation in marine succession experiment using metagenomics: the confinement effect.</title>
        <authorList>
            <person name="Haro-Moreno J.M."/>
            <person name="Rodriguez-Valera F."/>
            <person name="Lopez-Perez M."/>
        </authorList>
    </citation>
    <scope>NUCLEOTIDE SEQUENCE [LARGE SCALE GENOMIC DNA]</scope>
    <source>
        <strain evidence="4">MED-G170</strain>
    </source>
</reference>
<dbReference type="InterPro" id="IPR029045">
    <property type="entry name" value="ClpP/crotonase-like_dom_sf"/>
</dbReference>
<proteinExistence type="predicted"/>
<dbReference type="GO" id="GO:0008236">
    <property type="term" value="F:serine-type peptidase activity"/>
    <property type="evidence" value="ECO:0007669"/>
    <property type="project" value="InterPro"/>
</dbReference>